<dbReference type="PANTHER" id="PTHR33711:SF7">
    <property type="entry name" value="INTRADIOL RING-CLEAVAGE DIOXYGENASES DOMAIN-CONTAINING PROTEIN-RELATED"/>
    <property type="match status" value="1"/>
</dbReference>
<dbReference type="Proteomes" id="UP000030960">
    <property type="component" value="Unassembled WGS sequence"/>
</dbReference>
<name>A0A0B3RW88_9RHOB</name>
<comment type="similarity">
    <text evidence="2">Belongs to the intradiol ring-cleavage dioxygenase family.</text>
</comment>
<keyword evidence="3" id="KW-0479">Metal-binding</keyword>
<evidence type="ECO:0000256" key="3">
    <source>
        <dbReference type="ARBA" id="ARBA00022723"/>
    </source>
</evidence>
<dbReference type="AlphaFoldDB" id="A0A0B3RW88"/>
<keyword evidence="6" id="KW-0408">Iron</keyword>
<dbReference type="RefSeq" id="WP_043145123.1">
    <property type="nucleotide sequence ID" value="NZ_JSUQ01000020.1"/>
</dbReference>
<dbReference type="Pfam" id="PF00775">
    <property type="entry name" value="Dioxygenase_C"/>
    <property type="match status" value="1"/>
</dbReference>
<keyword evidence="4 8" id="KW-0223">Dioxygenase</keyword>
<protein>
    <submittedName>
        <fullName evidence="8">Intradiol ring-cleavage dioxygenase</fullName>
    </submittedName>
</protein>
<accession>A0A0B3RW88</accession>
<feature type="domain" description="Intradiol ring-cleavage dioxygenases" evidence="7">
    <location>
        <begin position="131"/>
        <end position="159"/>
    </location>
</feature>
<evidence type="ECO:0000256" key="1">
    <source>
        <dbReference type="ARBA" id="ARBA00001965"/>
    </source>
</evidence>
<evidence type="ECO:0000259" key="7">
    <source>
        <dbReference type="PROSITE" id="PS00083"/>
    </source>
</evidence>
<organism evidence="8 9">
    <name type="scientific">Mameliella alba</name>
    <dbReference type="NCBI Taxonomy" id="561184"/>
    <lineage>
        <taxon>Bacteria</taxon>
        <taxon>Pseudomonadati</taxon>
        <taxon>Pseudomonadota</taxon>
        <taxon>Alphaproteobacteria</taxon>
        <taxon>Rhodobacterales</taxon>
        <taxon>Roseobacteraceae</taxon>
        <taxon>Mameliella</taxon>
    </lineage>
</organism>
<dbReference type="Gene3D" id="2.60.130.10">
    <property type="entry name" value="Aromatic compound dioxygenase"/>
    <property type="match status" value="1"/>
</dbReference>
<dbReference type="GO" id="GO:0018576">
    <property type="term" value="F:catechol 1,2-dioxygenase activity"/>
    <property type="evidence" value="ECO:0007669"/>
    <property type="project" value="InterPro"/>
</dbReference>
<gene>
    <name evidence="8" type="ORF">OA50_04345</name>
</gene>
<evidence type="ECO:0000313" key="9">
    <source>
        <dbReference type="Proteomes" id="UP000030960"/>
    </source>
</evidence>
<dbReference type="Pfam" id="PF04444">
    <property type="entry name" value="Dioxygenase_N"/>
    <property type="match status" value="1"/>
</dbReference>
<dbReference type="InterPro" id="IPR007535">
    <property type="entry name" value="Catechol_dOase_N"/>
</dbReference>
<dbReference type="GO" id="GO:0009712">
    <property type="term" value="P:catechol-containing compound metabolic process"/>
    <property type="evidence" value="ECO:0007669"/>
    <property type="project" value="InterPro"/>
</dbReference>
<reference evidence="8 9" key="1">
    <citation type="submission" date="2014-10" db="EMBL/GenBank/DDBJ databases">
        <title>Genome sequence of Ponticoccus sp. strain UMTAT08 isolated from clonal culture of toxic dinoflagellate Alexandrium tamiyavanichii.</title>
        <authorList>
            <person name="Gan H.Y."/>
            <person name="Muhd D.-D."/>
            <person name="Mohd Noor M.E."/>
            <person name="Yeong Y.S."/>
            <person name="Usup G."/>
        </authorList>
    </citation>
    <scope>NUCLEOTIDE SEQUENCE [LARGE SCALE GENOMIC DNA]</scope>
    <source>
        <strain evidence="8 9">UMTAT08</strain>
    </source>
</reference>
<comment type="cofactor">
    <cofactor evidence="1">
        <name>Fe(3+)</name>
        <dbReference type="ChEBI" id="CHEBI:29034"/>
    </cofactor>
</comment>
<sequence length="289" mass="32168">MRNITLDNITEAVTGAMKPDIPDRNREIMTAAIKHFHAFAKEVKLTHGEWLEGCEWMRRAGEISSEARNEFILICDILGVEVLVDMLDNAVTDGESESTVLGPFYRENPPVLPKGASIVQKDFDNQKTVRVSGRIVDVAGNPIEGVRIDVWEDAPNGLYEQQDPDQPDYNLRGRFLTEADGSYEFVGLRPEPYPIPYDGAAGELLNFMGHHPMRPGHIHFMISKEGYKPLISQIYDSQTEYLDNDAVFAVKESLIGDMTPAPEGADTDLVMQFDFRLKPAAAAEAVAAE</sequence>
<keyword evidence="5" id="KW-0560">Oxidoreductase</keyword>
<dbReference type="PATRIC" id="fig|1515334.3.peg.4375"/>
<dbReference type="STRING" id="561184.SAMN05216376_102458"/>
<keyword evidence="9" id="KW-1185">Reference proteome</keyword>
<dbReference type="OrthoDB" id="9800887at2"/>
<comment type="caution">
    <text evidence="8">The sequence shown here is derived from an EMBL/GenBank/DDBJ whole genome shotgun (WGS) entry which is preliminary data.</text>
</comment>
<evidence type="ECO:0000256" key="2">
    <source>
        <dbReference type="ARBA" id="ARBA00007825"/>
    </source>
</evidence>
<dbReference type="PANTHER" id="PTHR33711">
    <property type="entry name" value="DIOXYGENASE, PUTATIVE (AFU_ORTHOLOGUE AFUA_2G02910)-RELATED"/>
    <property type="match status" value="1"/>
</dbReference>
<evidence type="ECO:0000256" key="4">
    <source>
        <dbReference type="ARBA" id="ARBA00022964"/>
    </source>
</evidence>
<dbReference type="SUPFAM" id="SSF49482">
    <property type="entry name" value="Aromatic compound dioxygenase"/>
    <property type="match status" value="1"/>
</dbReference>
<dbReference type="GO" id="GO:0008199">
    <property type="term" value="F:ferric iron binding"/>
    <property type="evidence" value="ECO:0007669"/>
    <property type="project" value="InterPro"/>
</dbReference>
<dbReference type="InterPro" id="IPR015889">
    <property type="entry name" value="Intradiol_dOase_core"/>
</dbReference>
<dbReference type="InterPro" id="IPR000627">
    <property type="entry name" value="Intradiol_dOase_C"/>
</dbReference>
<dbReference type="EMBL" id="JSUQ01000020">
    <property type="protein sequence ID" value="KHQ50978.1"/>
    <property type="molecule type" value="Genomic_DNA"/>
</dbReference>
<proteinExistence type="inferred from homology"/>
<dbReference type="InterPro" id="IPR050770">
    <property type="entry name" value="Intradiol_RC_Dioxygenase"/>
</dbReference>
<evidence type="ECO:0000313" key="8">
    <source>
        <dbReference type="EMBL" id="KHQ50978.1"/>
    </source>
</evidence>
<evidence type="ECO:0000256" key="5">
    <source>
        <dbReference type="ARBA" id="ARBA00023002"/>
    </source>
</evidence>
<dbReference type="PROSITE" id="PS00083">
    <property type="entry name" value="INTRADIOL_DIOXYGENAS"/>
    <property type="match status" value="1"/>
</dbReference>
<evidence type="ECO:0000256" key="6">
    <source>
        <dbReference type="ARBA" id="ARBA00023004"/>
    </source>
</evidence>